<dbReference type="SMART" id="SM00487">
    <property type="entry name" value="DEXDc"/>
    <property type="match status" value="1"/>
</dbReference>
<dbReference type="InterPro" id="IPR001650">
    <property type="entry name" value="Helicase_C-like"/>
</dbReference>
<gene>
    <name evidence="7" type="ORF">H0185_08460</name>
</gene>
<dbReference type="PROSITE" id="PS51192">
    <property type="entry name" value="HELICASE_ATP_BIND_1"/>
    <property type="match status" value="1"/>
</dbReference>
<dbReference type="SUPFAM" id="SSF52540">
    <property type="entry name" value="P-loop containing nucleoside triphosphate hydrolases"/>
    <property type="match status" value="1"/>
</dbReference>
<keyword evidence="4" id="KW-0067">ATP-binding</keyword>
<protein>
    <submittedName>
        <fullName evidence="7">RNA helicase</fullName>
    </submittedName>
</protein>
<accession>A0ABS7K3W9</accession>
<dbReference type="EMBL" id="JACWFH010000008">
    <property type="protein sequence ID" value="MBY0096841.1"/>
    <property type="molecule type" value="Genomic_DNA"/>
</dbReference>
<feature type="domain" description="Helicase C-terminal" evidence="6">
    <location>
        <begin position="519"/>
        <end position="672"/>
    </location>
</feature>
<dbReference type="InterPro" id="IPR050699">
    <property type="entry name" value="RNA-DNA_Helicase"/>
</dbReference>
<evidence type="ECO:0000313" key="8">
    <source>
        <dbReference type="Proteomes" id="UP000769780"/>
    </source>
</evidence>
<evidence type="ECO:0000256" key="1">
    <source>
        <dbReference type="ARBA" id="ARBA00022741"/>
    </source>
</evidence>
<dbReference type="InterPro" id="IPR027417">
    <property type="entry name" value="P-loop_NTPase"/>
</dbReference>
<feature type="domain" description="Helicase ATP-binding" evidence="5">
    <location>
        <begin position="367"/>
        <end position="491"/>
    </location>
</feature>
<dbReference type="Pfam" id="PF22527">
    <property type="entry name" value="DEXQc_Suv3"/>
    <property type="match status" value="1"/>
</dbReference>
<keyword evidence="8" id="KW-1185">Reference proteome</keyword>
<evidence type="ECO:0000259" key="5">
    <source>
        <dbReference type="PROSITE" id="PS51192"/>
    </source>
</evidence>
<evidence type="ECO:0000313" key="7">
    <source>
        <dbReference type="EMBL" id="MBY0096841.1"/>
    </source>
</evidence>
<keyword evidence="3 7" id="KW-0347">Helicase</keyword>
<sequence length="860" mass="101485">MTKLEEIYPVAIEQTKQKLHGDIAHFLEKSETVRSYQDYIKERKTFIEQIWVNVWMNKASNDVPKKEKKLFLKNKGYETEGVDKKIINKLFRNEIRNIQPFNVIHWLDEQFASNPVEWEQIFQLSREAYLKRQAQAEVDRERNAYTFEVQRWGEKYLEKNFLFFYLNVRHFVAKQLMKDLKQKQKYQYIEPFRLEERLVEDGHFQPSDYRTVAEFFEELTGGVQASYDWGARTFEYETYFDFYEKRVMEYLFDLVSKRLVAELPENLQEEYKKLFQQELTETKLVEWFDQEFVDLTSECLEELSEEYLEDLLAIADIPFDVVTHNDLFENHVSARERRIEEERAEEERRKQEEARIMDDIFGKAYIPSVGSNLRYVLHIGETNTGKTHHALERMKAAESGLYLAPLRLLALEVYDKLNAEGVPCSLKTGEEEKSVEGSKHISSTVEMFHEKDYYDVVVIDEAQMLADKDRGFSWYKAITKANAREVHIIGSWNIRDMLYNLLEGVEIEVHEYSRDTPLEVEQKEFELKHTKKGDALICFSRKRVLETAAKLKRSGHSVSMIYGSMPPETRKKQIDLFNSGQTKVVVATDAIGMGLNLPIRRIVFLETEKFDGTRRRRLTSQEVKQIAGRAGRKGIYDIGKVAFSADIKYMSKLLEQNDKPVETFAIAPTSTVFERFQKYYRDLGTFFDLWEEFDPPKGTKKATLAEERDLYELIRGTPIEARFSMMDLYGFLHLPFASREPALVRQWLDTMMAIADDTEIPDPMIKRRGLEDFELSYKAIGLHLLFLYRLGRRTEAVYWERVREEVSDQVHDQLRDEVENFQKKCKKCGKPLPDDSRFSICDACYHGKYRRGHRGNRRWA</sequence>
<evidence type="ECO:0000259" key="6">
    <source>
        <dbReference type="PROSITE" id="PS51194"/>
    </source>
</evidence>
<organism evidence="7 8">
    <name type="scientific">Mesobacillus maritimus</name>
    <dbReference type="NCBI Taxonomy" id="1643336"/>
    <lineage>
        <taxon>Bacteria</taxon>
        <taxon>Bacillati</taxon>
        <taxon>Bacillota</taxon>
        <taxon>Bacilli</taxon>
        <taxon>Bacillales</taxon>
        <taxon>Bacillaceae</taxon>
        <taxon>Mesobacillus</taxon>
    </lineage>
</organism>
<dbReference type="Gene3D" id="3.40.50.300">
    <property type="entry name" value="P-loop containing nucleotide triphosphate hydrolases"/>
    <property type="match status" value="2"/>
</dbReference>
<dbReference type="RefSeq" id="WP_221873011.1">
    <property type="nucleotide sequence ID" value="NZ_JACWFH010000008.1"/>
</dbReference>
<name>A0ABS7K3W9_9BACI</name>
<reference evidence="7 8" key="1">
    <citation type="submission" date="2020-07" db="EMBL/GenBank/DDBJ databases">
        <title>Fungal Genomes of the International Space Station.</title>
        <authorList>
            <person name="Seuylemezian A."/>
            <person name="Singh N.K."/>
            <person name="Wood J."/>
            <person name="Venkateswaran K."/>
        </authorList>
    </citation>
    <scope>NUCLEOTIDE SEQUENCE [LARGE SCALE GENOMIC DNA]</scope>
    <source>
        <strain evidence="7 8">PL-B2</strain>
    </source>
</reference>
<dbReference type="PANTHER" id="PTHR12131:SF1">
    <property type="entry name" value="ATP-DEPENDENT RNA HELICASE SUPV3L1, MITOCHONDRIAL-RELATED"/>
    <property type="match status" value="1"/>
</dbReference>
<keyword evidence="1" id="KW-0547">Nucleotide-binding</keyword>
<dbReference type="GO" id="GO:0004386">
    <property type="term" value="F:helicase activity"/>
    <property type="evidence" value="ECO:0007669"/>
    <property type="project" value="UniProtKB-KW"/>
</dbReference>
<dbReference type="InterPro" id="IPR055206">
    <property type="entry name" value="DEXQc_SUV3"/>
</dbReference>
<evidence type="ECO:0000256" key="3">
    <source>
        <dbReference type="ARBA" id="ARBA00022806"/>
    </source>
</evidence>
<dbReference type="Proteomes" id="UP000769780">
    <property type="component" value="Unassembled WGS sequence"/>
</dbReference>
<proteinExistence type="predicted"/>
<dbReference type="PANTHER" id="PTHR12131">
    <property type="entry name" value="ATP-DEPENDENT RNA AND DNA HELICASE"/>
    <property type="match status" value="1"/>
</dbReference>
<dbReference type="PROSITE" id="PS51194">
    <property type="entry name" value="HELICASE_CTER"/>
    <property type="match status" value="1"/>
</dbReference>
<comment type="caution">
    <text evidence="7">The sequence shown here is derived from an EMBL/GenBank/DDBJ whole genome shotgun (WGS) entry which is preliminary data.</text>
</comment>
<dbReference type="InterPro" id="IPR014001">
    <property type="entry name" value="Helicase_ATP-bd"/>
</dbReference>
<evidence type="ECO:0000256" key="4">
    <source>
        <dbReference type="ARBA" id="ARBA00022840"/>
    </source>
</evidence>
<dbReference type="SMART" id="SM00490">
    <property type="entry name" value="HELICc"/>
    <property type="match status" value="1"/>
</dbReference>
<dbReference type="CDD" id="cd18805">
    <property type="entry name" value="SF2_C_suv3"/>
    <property type="match status" value="1"/>
</dbReference>
<evidence type="ECO:0000256" key="2">
    <source>
        <dbReference type="ARBA" id="ARBA00022801"/>
    </source>
</evidence>
<dbReference type="Pfam" id="PF00271">
    <property type="entry name" value="Helicase_C"/>
    <property type="match status" value="1"/>
</dbReference>
<dbReference type="Gene3D" id="1.20.272.40">
    <property type="match status" value="1"/>
</dbReference>
<keyword evidence="2" id="KW-0378">Hydrolase</keyword>